<dbReference type="PANTHER" id="PTHR31280">
    <property type="entry name" value="PROTEIN UNC-13 HOMOLOG"/>
    <property type="match status" value="1"/>
</dbReference>
<dbReference type="AlphaFoldDB" id="A0A1Q3BDN8"/>
<comment type="caution">
    <text evidence="1">The sequence shown here is derived from an EMBL/GenBank/DDBJ whole genome shotgun (WGS) entry which is preliminary data.</text>
</comment>
<organism evidence="1 2">
    <name type="scientific">Cephalotus follicularis</name>
    <name type="common">Albany pitcher plant</name>
    <dbReference type="NCBI Taxonomy" id="3775"/>
    <lineage>
        <taxon>Eukaryota</taxon>
        <taxon>Viridiplantae</taxon>
        <taxon>Streptophyta</taxon>
        <taxon>Embryophyta</taxon>
        <taxon>Tracheophyta</taxon>
        <taxon>Spermatophyta</taxon>
        <taxon>Magnoliopsida</taxon>
        <taxon>eudicotyledons</taxon>
        <taxon>Gunneridae</taxon>
        <taxon>Pentapetalae</taxon>
        <taxon>rosids</taxon>
        <taxon>fabids</taxon>
        <taxon>Oxalidales</taxon>
        <taxon>Cephalotaceae</taxon>
        <taxon>Cephalotus</taxon>
    </lineage>
</organism>
<dbReference type="OrthoDB" id="1689965at2759"/>
<dbReference type="InterPro" id="IPR008528">
    <property type="entry name" value="unc-13_homologue"/>
</dbReference>
<gene>
    <name evidence="1" type="ORF">CFOL_v3_09520</name>
</gene>
<sequence>MQVLRSAAVSLASRSDGSFLESCHWADGFPFNLRLYEMLLEACFDINDETSIVEEVDELMEHIKKAWTILGINQTLHNICFTWVLFHCFVATGQSELDLLYAADNQLAEVAKMQRQQTIQSMPTF</sequence>
<dbReference type="STRING" id="3775.A0A1Q3BDN8"/>
<protein>
    <submittedName>
        <fullName evidence="1">DUF810 domain-containing protein</fullName>
    </submittedName>
</protein>
<dbReference type="InParanoid" id="A0A1Q3BDN8"/>
<reference evidence="2" key="1">
    <citation type="submission" date="2016-04" db="EMBL/GenBank/DDBJ databases">
        <title>Cephalotus genome sequencing.</title>
        <authorList>
            <person name="Fukushima K."/>
            <person name="Hasebe M."/>
            <person name="Fang X."/>
        </authorList>
    </citation>
    <scope>NUCLEOTIDE SEQUENCE [LARGE SCALE GENOMIC DNA]</scope>
    <source>
        <strain evidence="2">cv. St1</strain>
    </source>
</reference>
<accession>A0A1Q3BDN8</accession>
<dbReference type="PANTHER" id="PTHR31280:SF4">
    <property type="entry name" value="ELONGATION FACTOR TS (DUF810)"/>
    <property type="match status" value="1"/>
</dbReference>
<evidence type="ECO:0000313" key="2">
    <source>
        <dbReference type="Proteomes" id="UP000187406"/>
    </source>
</evidence>
<proteinExistence type="predicted"/>
<evidence type="ECO:0000313" key="1">
    <source>
        <dbReference type="EMBL" id="GAV66009.1"/>
    </source>
</evidence>
<name>A0A1Q3BDN8_CEPFO</name>
<keyword evidence="2" id="KW-1185">Reference proteome</keyword>
<dbReference type="EMBL" id="BDDD01000447">
    <property type="protein sequence ID" value="GAV66009.1"/>
    <property type="molecule type" value="Genomic_DNA"/>
</dbReference>
<dbReference type="Proteomes" id="UP000187406">
    <property type="component" value="Unassembled WGS sequence"/>
</dbReference>